<dbReference type="HOGENOM" id="CLU_1970021_0_0_1"/>
<dbReference type="EMBL" id="DS995704">
    <property type="protein sequence ID" value="EEQ31739.1"/>
    <property type="molecule type" value="Genomic_DNA"/>
</dbReference>
<evidence type="ECO:0000313" key="3">
    <source>
        <dbReference type="Proteomes" id="UP000002035"/>
    </source>
</evidence>
<dbReference type="RefSeq" id="XP_002846821.1">
    <property type="nucleotide sequence ID" value="XM_002846775.1"/>
</dbReference>
<feature type="region of interest" description="Disordered" evidence="1">
    <location>
        <begin position="1"/>
        <end position="98"/>
    </location>
</feature>
<accession>C5FNN6</accession>
<dbReference type="Proteomes" id="UP000002035">
    <property type="component" value="Unassembled WGS sequence"/>
</dbReference>
<dbReference type="AlphaFoldDB" id="C5FNN6"/>
<feature type="compositionally biased region" description="Basic and acidic residues" evidence="1">
    <location>
        <begin position="59"/>
        <end position="70"/>
    </location>
</feature>
<evidence type="ECO:0000313" key="2">
    <source>
        <dbReference type="EMBL" id="EEQ31739.1"/>
    </source>
</evidence>
<dbReference type="OrthoDB" id="10422165at2759"/>
<dbReference type="OMA" id="EECGMPN"/>
<evidence type="ECO:0000256" key="1">
    <source>
        <dbReference type="SAM" id="MobiDB-lite"/>
    </source>
</evidence>
<sequence length="127" mass="14082">MRSKMPLSKPKSRPNKDVKPKRLDDTHGRQADVKYPLDLISLNGPSKTTTTARFKITKSKKETVRPRKPENVTSYQKKNTMPPEPLSSASMSRPPSPGCGALPDCWSCSAELCEYPPCSCEECGMPN</sequence>
<protein>
    <submittedName>
        <fullName evidence="2">Uncharacterized protein</fullName>
    </submittedName>
</protein>
<feature type="compositionally biased region" description="Basic and acidic residues" evidence="1">
    <location>
        <begin position="14"/>
        <end position="32"/>
    </location>
</feature>
<organism evidence="2 3">
    <name type="scientific">Arthroderma otae (strain ATCC MYA-4605 / CBS 113480)</name>
    <name type="common">Microsporum canis</name>
    <dbReference type="NCBI Taxonomy" id="554155"/>
    <lineage>
        <taxon>Eukaryota</taxon>
        <taxon>Fungi</taxon>
        <taxon>Dikarya</taxon>
        <taxon>Ascomycota</taxon>
        <taxon>Pezizomycotina</taxon>
        <taxon>Eurotiomycetes</taxon>
        <taxon>Eurotiomycetidae</taxon>
        <taxon>Onygenales</taxon>
        <taxon>Arthrodermataceae</taxon>
        <taxon>Microsporum</taxon>
    </lineage>
</organism>
<name>C5FNN6_ARTOC</name>
<proteinExistence type="predicted"/>
<feature type="compositionally biased region" description="Polar residues" evidence="1">
    <location>
        <begin position="43"/>
        <end position="52"/>
    </location>
</feature>
<keyword evidence="3" id="KW-1185">Reference proteome</keyword>
<reference evidence="3" key="1">
    <citation type="journal article" date="2012" name="MBio">
        <title>Comparative genome analysis of Trichophyton rubrum and related dermatophytes reveals candidate genes involved in infection.</title>
        <authorList>
            <person name="Martinez D.A."/>
            <person name="Oliver B.G."/>
            <person name="Graeser Y."/>
            <person name="Goldberg J.M."/>
            <person name="Li W."/>
            <person name="Martinez-Rossi N.M."/>
            <person name="Monod M."/>
            <person name="Shelest E."/>
            <person name="Barton R.C."/>
            <person name="Birch E."/>
            <person name="Brakhage A.A."/>
            <person name="Chen Z."/>
            <person name="Gurr S.J."/>
            <person name="Heiman D."/>
            <person name="Heitman J."/>
            <person name="Kosti I."/>
            <person name="Rossi A."/>
            <person name="Saif S."/>
            <person name="Samalova M."/>
            <person name="Saunders C.W."/>
            <person name="Shea T."/>
            <person name="Summerbell R.C."/>
            <person name="Xu J."/>
            <person name="Young S."/>
            <person name="Zeng Q."/>
            <person name="Birren B.W."/>
            <person name="Cuomo C.A."/>
            <person name="White T.C."/>
        </authorList>
    </citation>
    <scope>NUCLEOTIDE SEQUENCE [LARGE SCALE GENOMIC DNA]</scope>
    <source>
        <strain evidence="3">ATCC MYA-4605 / CBS 113480</strain>
    </source>
</reference>
<dbReference type="VEuPathDB" id="FungiDB:MCYG_04558"/>
<dbReference type="GeneID" id="9229936"/>
<gene>
    <name evidence="2" type="ORF">MCYG_04558</name>
</gene>